<dbReference type="InterPro" id="IPR036324">
    <property type="entry name" value="Mn/Fe_SOD_N_sf"/>
</dbReference>
<keyword evidence="3 5" id="KW-0479">Metal-binding</keyword>
<comment type="caution">
    <text evidence="7">The sequence shown here is derived from an EMBL/GenBank/DDBJ whole genome shotgun (WGS) entry which is preliminary data.</text>
</comment>
<dbReference type="Proteomes" id="UP000231450">
    <property type="component" value="Unassembled WGS sequence"/>
</dbReference>
<evidence type="ECO:0000259" key="6">
    <source>
        <dbReference type="Pfam" id="PF02777"/>
    </source>
</evidence>
<dbReference type="PANTHER" id="PTHR11404">
    <property type="entry name" value="SUPEROXIDE DISMUTASE 2"/>
    <property type="match status" value="1"/>
</dbReference>
<dbReference type="PIRSF" id="PIRSF000349">
    <property type="entry name" value="SODismutase"/>
    <property type="match status" value="1"/>
</dbReference>
<evidence type="ECO:0000256" key="4">
    <source>
        <dbReference type="ARBA" id="ARBA00023002"/>
    </source>
</evidence>
<dbReference type="GO" id="GO:0004784">
    <property type="term" value="F:superoxide dismutase activity"/>
    <property type="evidence" value="ECO:0007669"/>
    <property type="project" value="UniProtKB-EC"/>
</dbReference>
<feature type="binding site" evidence="5">
    <location>
        <position position="162"/>
    </location>
    <ligand>
        <name>Mn(2+)</name>
        <dbReference type="ChEBI" id="CHEBI:29035"/>
    </ligand>
</feature>
<dbReference type="GO" id="GO:0046872">
    <property type="term" value="F:metal ion binding"/>
    <property type="evidence" value="ECO:0007669"/>
    <property type="project" value="UniProtKB-KW"/>
</dbReference>
<organism evidence="7 8">
    <name type="scientific">Candidatus Portnoybacteria bacterium CG10_big_fil_rev_8_21_14_0_10_36_7</name>
    <dbReference type="NCBI Taxonomy" id="1974812"/>
    <lineage>
        <taxon>Bacteria</taxon>
        <taxon>Candidatus Portnoyibacteriota</taxon>
    </lineage>
</organism>
<dbReference type="InterPro" id="IPR036314">
    <property type="entry name" value="SOD_C_sf"/>
</dbReference>
<evidence type="ECO:0000256" key="3">
    <source>
        <dbReference type="ARBA" id="ARBA00022723"/>
    </source>
</evidence>
<dbReference type="AlphaFoldDB" id="A0A2M8KDZ5"/>
<dbReference type="EC" id="1.15.1.1" evidence="2"/>
<feature type="binding site" evidence="5">
    <location>
        <position position="74"/>
    </location>
    <ligand>
        <name>Mn(2+)</name>
        <dbReference type="ChEBI" id="CHEBI:29035"/>
    </ligand>
</feature>
<dbReference type="Pfam" id="PF02777">
    <property type="entry name" value="Sod_Fe_C"/>
    <property type="match status" value="1"/>
</dbReference>
<evidence type="ECO:0000256" key="5">
    <source>
        <dbReference type="PIRSR" id="PIRSR000349-1"/>
    </source>
</evidence>
<feature type="domain" description="Manganese/iron superoxide dismutase C-terminal" evidence="6">
    <location>
        <begin position="94"/>
        <end position="191"/>
    </location>
</feature>
<dbReference type="EMBL" id="PFDW01000051">
    <property type="protein sequence ID" value="PJE58130.1"/>
    <property type="molecule type" value="Genomic_DNA"/>
</dbReference>
<dbReference type="Gene3D" id="3.55.40.20">
    <property type="entry name" value="Iron/manganese superoxide dismutase, C-terminal domain"/>
    <property type="match status" value="1"/>
</dbReference>
<dbReference type="InterPro" id="IPR050265">
    <property type="entry name" value="Fe/Mn_Superoxide_Dismutase"/>
</dbReference>
<evidence type="ECO:0000256" key="1">
    <source>
        <dbReference type="ARBA" id="ARBA00008714"/>
    </source>
</evidence>
<feature type="binding site" evidence="5">
    <location>
        <position position="158"/>
    </location>
    <ligand>
        <name>Mn(2+)</name>
        <dbReference type="ChEBI" id="CHEBI:29035"/>
    </ligand>
</feature>
<keyword evidence="4" id="KW-0560">Oxidoreductase</keyword>
<dbReference type="InterPro" id="IPR001189">
    <property type="entry name" value="Mn/Fe_SOD"/>
</dbReference>
<dbReference type="SUPFAM" id="SSF46609">
    <property type="entry name" value="Fe,Mn superoxide dismutase (SOD), N-terminal domain"/>
    <property type="match status" value="1"/>
</dbReference>
<dbReference type="InterPro" id="IPR019832">
    <property type="entry name" value="Mn/Fe_SOD_C"/>
</dbReference>
<proteinExistence type="inferred from homology"/>
<evidence type="ECO:0000313" key="7">
    <source>
        <dbReference type="EMBL" id="PJE58130.1"/>
    </source>
</evidence>
<dbReference type="PANTHER" id="PTHR11404:SF6">
    <property type="entry name" value="SUPEROXIDE DISMUTASE [MN], MITOCHONDRIAL"/>
    <property type="match status" value="1"/>
</dbReference>
<feature type="binding site" evidence="5">
    <location>
        <position position="25"/>
    </location>
    <ligand>
        <name>Mn(2+)</name>
        <dbReference type="ChEBI" id="CHEBI:29035"/>
    </ligand>
</feature>
<gene>
    <name evidence="7" type="ORF">COU81_02400</name>
</gene>
<sequence>MPYQEKNFNNLIGVHGLSDNLLNNHLTLYQGYVTNFNKLNDTLVNLERDDKFASPEYAELNRRFGWEFNGMRLHELYFANMTKSPVALDCVSGLAKAIDKEFGSYNNFEKDFKSMCAMRGIGWIILYYDKAEERFFNVWINEYDAGHFTGCVPLLVMDVFEHAYILDYSIKKAGYIDAFIKVIDWSVISNRFE</sequence>
<comment type="similarity">
    <text evidence="1">Belongs to the iron/manganese superoxide dismutase family.</text>
</comment>
<evidence type="ECO:0000256" key="2">
    <source>
        <dbReference type="ARBA" id="ARBA00012682"/>
    </source>
</evidence>
<accession>A0A2M8KDZ5</accession>
<reference evidence="8" key="1">
    <citation type="submission" date="2017-09" db="EMBL/GenBank/DDBJ databases">
        <title>Depth-based differentiation of microbial function through sediment-hosted aquifers and enrichment of novel symbionts in the deep terrestrial subsurface.</title>
        <authorList>
            <person name="Probst A.J."/>
            <person name="Ladd B."/>
            <person name="Jarett J.K."/>
            <person name="Geller-Mcgrath D.E."/>
            <person name="Sieber C.M.K."/>
            <person name="Emerson J.B."/>
            <person name="Anantharaman K."/>
            <person name="Thomas B.C."/>
            <person name="Malmstrom R."/>
            <person name="Stieglmeier M."/>
            <person name="Klingl A."/>
            <person name="Woyke T."/>
            <person name="Ryan C.M."/>
            <person name="Banfield J.F."/>
        </authorList>
    </citation>
    <scope>NUCLEOTIDE SEQUENCE [LARGE SCALE GENOMIC DNA]</scope>
</reference>
<evidence type="ECO:0000313" key="8">
    <source>
        <dbReference type="Proteomes" id="UP000231450"/>
    </source>
</evidence>
<name>A0A2M8KDZ5_9BACT</name>
<protein>
    <recommendedName>
        <fullName evidence="2">superoxide dismutase</fullName>
        <ecNumber evidence="2">1.15.1.1</ecNumber>
    </recommendedName>
</protein>
<dbReference type="SUPFAM" id="SSF54719">
    <property type="entry name" value="Fe,Mn superoxide dismutase (SOD), C-terminal domain"/>
    <property type="match status" value="1"/>
</dbReference>